<protein>
    <submittedName>
        <fullName evidence="1">Uncharacterized protein</fullName>
    </submittedName>
</protein>
<accession>A0A378PQ30</accession>
<organism evidence="1 2">
    <name type="scientific">Moraxella bovis</name>
    <dbReference type="NCBI Taxonomy" id="476"/>
    <lineage>
        <taxon>Bacteria</taxon>
        <taxon>Pseudomonadati</taxon>
        <taxon>Pseudomonadota</taxon>
        <taxon>Gammaproteobacteria</taxon>
        <taxon>Moraxellales</taxon>
        <taxon>Moraxellaceae</taxon>
        <taxon>Moraxella</taxon>
    </lineage>
</organism>
<evidence type="ECO:0000313" key="1">
    <source>
        <dbReference type="EMBL" id="STY88588.1"/>
    </source>
</evidence>
<dbReference type="EMBL" id="UGPZ01000001">
    <property type="protein sequence ID" value="STY88588.1"/>
    <property type="molecule type" value="Genomic_DNA"/>
</dbReference>
<dbReference type="Proteomes" id="UP000254133">
    <property type="component" value="Unassembled WGS sequence"/>
</dbReference>
<evidence type="ECO:0000313" key="2">
    <source>
        <dbReference type="Proteomes" id="UP000254133"/>
    </source>
</evidence>
<gene>
    <name evidence="1" type="ORF">NCTC9426_00026</name>
</gene>
<name>A0A378PQ30_MORBO</name>
<dbReference type="AlphaFoldDB" id="A0A378PQ30"/>
<sequence length="161" mass="19440">MAIWNYRYYLIPLDSIKEFNILNKKNILPEYSKNNFNAFDENQEFKNYFEKQNKILHFIKYEVEKILTMKESWDEDAIVFCDEHGNTITIWSDDIMCELDLRFNCLNFIQLTINLAMKYECVIVIEENGEIINPEMNRFIEMIRDSNVNKILKNPVDFIKK</sequence>
<proteinExistence type="predicted"/>
<dbReference type="RefSeq" id="WP_220271805.1">
    <property type="nucleotide sequence ID" value="NZ_UGPZ01000001.1"/>
</dbReference>
<reference evidence="1 2" key="1">
    <citation type="submission" date="2018-06" db="EMBL/GenBank/DDBJ databases">
        <authorList>
            <consortium name="Pathogen Informatics"/>
            <person name="Doyle S."/>
        </authorList>
    </citation>
    <scope>NUCLEOTIDE SEQUENCE [LARGE SCALE GENOMIC DNA]</scope>
    <source>
        <strain evidence="1 2">NCTC9426</strain>
    </source>
</reference>